<organism evidence="1 2">
    <name type="scientific">Photobacterium frigidiphilum</name>
    <dbReference type="NCBI Taxonomy" id="264736"/>
    <lineage>
        <taxon>Bacteria</taxon>
        <taxon>Pseudomonadati</taxon>
        <taxon>Pseudomonadota</taxon>
        <taxon>Gammaproteobacteria</taxon>
        <taxon>Vibrionales</taxon>
        <taxon>Vibrionaceae</taxon>
        <taxon>Photobacterium</taxon>
    </lineage>
</organism>
<comment type="caution">
    <text evidence="1">The sequence shown here is derived from an EMBL/GenBank/DDBJ whole genome shotgun (WGS) entry which is preliminary data.</text>
</comment>
<evidence type="ECO:0000313" key="1">
    <source>
        <dbReference type="EMBL" id="PSU46469.1"/>
    </source>
</evidence>
<accession>A0A2T3JC91</accession>
<dbReference type="Pfam" id="PF12305">
    <property type="entry name" value="DUF3630"/>
    <property type="match status" value="1"/>
</dbReference>
<dbReference type="OrthoDB" id="6389032at2"/>
<keyword evidence="2" id="KW-1185">Reference proteome</keyword>
<dbReference type="EMBL" id="PYMJ01000021">
    <property type="protein sequence ID" value="PSU46469.1"/>
    <property type="molecule type" value="Genomic_DNA"/>
</dbReference>
<sequence>MTDSTPLSEHLFAVRELDLAHGHLLLSGPDFDFDSFSDIAEQLLVCIDARVIEKELNADLHVWIIDFEGSRLLLKGEHYASALWIEALSSADNEALAFIATLLPRQSGQLC</sequence>
<dbReference type="Proteomes" id="UP000240987">
    <property type="component" value="Unassembled WGS sequence"/>
</dbReference>
<dbReference type="InterPro" id="IPR022080">
    <property type="entry name" value="DUF3630"/>
</dbReference>
<name>A0A2T3JC91_9GAMM</name>
<reference evidence="1 2" key="1">
    <citation type="submission" date="2018-01" db="EMBL/GenBank/DDBJ databases">
        <title>Whole genome sequencing of Histamine producing bacteria.</title>
        <authorList>
            <person name="Butler K."/>
        </authorList>
    </citation>
    <scope>NUCLEOTIDE SEQUENCE [LARGE SCALE GENOMIC DNA]</scope>
    <source>
        <strain evidence="1 2">JCM 12947</strain>
    </source>
</reference>
<protein>
    <submittedName>
        <fullName evidence="1">DUF3630 domain-containing protein</fullName>
    </submittedName>
</protein>
<evidence type="ECO:0000313" key="2">
    <source>
        <dbReference type="Proteomes" id="UP000240987"/>
    </source>
</evidence>
<dbReference type="AlphaFoldDB" id="A0A2T3JC91"/>
<dbReference type="RefSeq" id="WP_107244059.1">
    <property type="nucleotide sequence ID" value="NZ_PYMJ01000021.1"/>
</dbReference>
<gene>
    <name evidence="1" type="ORF">C9J12_18505</name>
</gene>
<proteinExistence type="predicted"/>